<dbReference type="Pfam" id="PF13181">
    <property type="entry name" value="TPR_8"/>
    <property type="match status" value="2"/>
</dbReference>
<dbReference type="SUPFAM" id="SSF48452">
    <property type="entry name" value="TPR-like"/>
    <property type="match status" value="1"/>
</dbReference>
<reference evidence="5" key="1">
    <citation type="submission" date="2009-09" db="EMBL/GenBank/DDBJ databases">
        <authorList>
            <consortium name="The Broad Institute Genome Sequencing Platform"/>
            <person name="Ward D."/>
            <person name="Feldgarden M."/>
            <person name="Earl A."/>
            <person name="Young S.K."/>
            <person name="Zeng Q."/>
            <person name="Koehrsen M."/>
            <person name="Alvarado L."/>
            <person name="Berlin A."/>
            <person name="Bochicchio J."/>
            <person name="Borenstein D."/>
            <person name="Chapman S.B."/>
            <person name="Chen Z."/>
            <person name="Engels R."/>
            <person name="Freedman E."/>
            <person name="Gellesch M."/>
            <person name="Goldberg J."/>
            <person name="Griggs A."/>
            <person name="Gujja S."/>
            <person name="Heilman E."/>
            <person name="Heiman D."/>
            <person name="Hepburn T."/>
            <person name="Howarth C."/>
            <person name="Jen D."/>
            <person name="Larson L."/>
            <person name="Lewis B."/>
            <person name="Mehta T."/>
            <person name="Park D."/>
            <person name="Pearson M."/>
            <person name="Roberts A."/>
            <person name="Saif S."/>
            <person name="Shea T."/>
            <person name="Shenoy N."/>
            <person name="Sisk P."/>
            <person name="Stolte C."/>
            <person name="Sykes S."/>
            <person name="Thomson T."/>
            <person name="Walk T."/>
            <person name="White J."/>
            <person name="Yandava C."/>
            <person name="Sibley C.D."/>
            <person name="Field T.R."/>
            <person name="Grinwis M."/>
            <person name="Eshaghurshan C.S."/>
            <person name="Surette M.G."/>
            <person name="Haas B."/>
            <person name="Nusbaum C."/>
            <person name="Birren B."/>
        </authorList>
    </citation>
    <scope>NUCLEOTIDE SEQUENCE [LARGE SCALE GENOMIC DNA]</scope>
    <source>
        <strain evidence="5">ATCC 700633</strain>
    </source>
</reference>
<dbReference type="SMART" id="SM00028">
    <property type="entry name" value="TPR"/>
    <property type="match status" value="3"/>
</dbReference>
<proteinExistence type="predicted"/>
<evidence type="ECO:0000256" key="3">
    <source>
        <dbReference type="PROSITE-ProRule" id="PRU00339"/>
    </source>
</evidence>
<dbReference type="Proteomes" id="UP000002939">
    <property type="component" value="Unassembled WGS sequence"/>
</dbReference>
<evidence type="ECO:0000256" key="2">
    <source>
        <dbReference type="ARBA" id="ARBA00022803"/>
    </source>
</evidence>
<dbReference type="Pfam" id="PF14559">
    <property type="entry name" value="TPR_19"/>
    <property type="match status" value="1"/>
</dbReference>
<keyword evidence="6" id="KW-1185">Reference proteome</keyword>
<feature type="repeat" description="TPR" evidence="3">
    <location>
        <begin position="277"/>
        <end position="310"/>
    </location>
</feature>
<dbReference type="eggNOG" id="COG0457">
    <property type="taxonomic scope" value="Bacteria"/>
</dbReference>
<dbReference type="RefSeq" id="WP_006702318.1">
    <property type="nucleotide sequence ID" value="NZ_KI391971.1"/>
</dbReference>
<protein>
    <submittedName>
        <fullName evidence="5">Uncharacterized protein</fullName>
    </submittedName>
</protein>
<dbReference type="AlphaFoldDB" id="D0BJB0"/>
<dbReference type="HOGENOM" id="CLU_648541_0_0_9"/>
<dbReference type="PANTHER" id="PTHR45586:SF15">
    <property type="entry name" value="TPR REPEAT-CONTAINING PROTEIN YPIA"/>
    <property type="match status" value="1"/>
</dbReference>
<dbReference type="EMBL" id="ACRF02000016">
    <property type="protein sequence ID" value="EEW93163.1"/>
    <property type="molecule type" value="Genomic_DNA"/>
</dbReference>
<dbReference type="InterPro" id="IPR019734">
    <property type="entry name" value="TPR_rpt"/>
</dbReference>
<dbReference type="OrthoDB" id="2080803at2"/>
<keyword evidence="2 3" id="KW-0802">TPR repeat</keyword>
<sequence>MKSIVEQIQNALEEQELEKVYSLFHQFMNEVTEEQIEELIELAAFSASSGFFDEARQAYLLLTQFEPEESAWTILLAEILVNQGEYDQALSVLYDIPEDDPNYSSVLVILSELYKAQGYYDVAERKLLLAKELAPEESILDFYLGTLLFESGSLERSVQYLERFLKNSHEETGEENRARELLVEASLEIGNTEPLQELVSDEGLESASNELLISIAKHDAQEGNYDHAEKIYQEVLSRDEENYEALLGVSHIQMYKHEYLKAIMSLSKMTETYPYEKEPFFSLGVSYLSIGQMDKGQEALKQAYELSPESFEIMQAYTEILLYQEEFEEVQDILAREIEEGLENGQIFYLMARAKEGLEEFEEALEFYQKASVELEDSVEFIVDYVRFLREEGRTVEAKEWLEHGQNLEPLNEDLQELQQYIEA</sequence>
<dbReference type="Gene3D" id="1.25.40.10">
    <property type="entry name" value="Tetratricopeptide repeat domain"/>
    <property type="match status" value="3"/>
</dbReference>
<accession>D0BJB0</accession>
<evidence type="ECO:0000256" key="4">
    <source>
        <dbReference type="SAM" id="Coils"/>
    </source>
</evidence>
<keyword evidence="1" id="KW-0677">Repeat</keyword>
<name>D0BJB0_9LACT</name>
<dbReference type="InterPro" id="IPR051012">
    <property type="entry name" value="CellSynth/LPSAsmb/PSIAsmb"/>
</dbReference>
<dbReference type="STRING" id="626369.HMPREF0446_00045"/>
<feature type="coiled-coil region" evidence="4">
    <location>
        <begin position="351"/>
        <end position="378"/>
    </location>
</feature>
<evidence type="ECO:0000313" key="6">
    <source>
        <dbReference type="Proteomes" id="UP000002939"/>
    </source>
</evidence>
<dbReference type="InterPro" id="IPR011990">
    <property type="entry name" value="TPR-like_helical_dom_sf"/>
</dbReference>
<gene>
    <name evidence="5" type="ORF">HMPREF0446_00045</name>
</gene>
<reference evidence="5" key="2">
    <citation type="submission" date="2011-10" db="EMBL/GenBank/DDBJ databases">
        <title>The Genome Sequence of Granulicatella elegans ATCC 700633.</title>
        <authorList>
            <consortium name="The Broad Institute Genome Sequencing Platform"/>
            <consortium name="The Broad Institute Genome Sequencing Center for Infectious Disease"/>
            <person name="Earl A."/>
            <person name="Ward D."/>
            <person name="Feldgarden M."/>
            <person name="Gevers D."/>
            <person name="Sibley C.D."/>
            <person name="Field T.R."/>
            <person name="Grinwis M."/>
            <person name="Eshaghurshan C.S."/>
            <person name="Surette M.G."/>
            <person name="Young S.K."/>
            <person name="Zeng Q."/>
            <person name="Gargeya S."/>
            <person name="Fitzgerald M."/>
            <person name="Haas B."/>
            <person name="Abouelleil A."/>
            <person name="Alvarado L."/>
            <person name="Arachchi H.M."/>
            <person name="Berlin A."/>
            <person name="Brown A."/>
            <person name="Chapman S.B."/>
            <person name="Chen Z."/>
            <person name="Dunbar C."/>
            <person name="Freedman E."/>
            <person name="Gearin G."/>
            <person name="Goldberg J."/>
            <person name="Griggs A."/>
            <person name="Gujja S."/>
            <person name="Heiman D."/>
            <person name="Howarth C."/>
            <person name="Larson L."/>
            <person name="Lui A."/>
            <person name="MacDonald P.J.P."/>
            <person name="Montmayeur A."/>
            <person name="Murphy C."/>
            <person name="Neiman D."/>
            <person name="Pearson M."/>
            <person name="Priest M."/>
            <person name="Roberts A."/>
            <person name="Saif S."/>
            <person name="Shea T."/>
            <person name="Shenoy N."/>
            <person name="Sisk P."/>
            <person name="Stolte C."/>
            <person name="Sykes S."/>
            <person name="Wortman J."/>
            <person name="Nusbaum C."/>
            <person name="Birren B."/>
        </authorList>
    </citation>
    <scope>NUCLEOTIDE SEQUENCE [LARGE SCALE GENOMIC DNA]</scope>
    <source>
        <strain evidence="5">ATCC 700633</strain>
    </source>
</reference>
<comment type="caution">
    <text evidence="5">The sequence shown here is derived from an EMBL/GenBank/DDBJ whole genome shotgun (WGS) entry which is preliminary data.</text>
</comment>
<keyword evidence="4" id="KW-0175">Coiled coil</keyword>
<evidence type="ECO:0000313" key="5">
    <source>
        <dbReference type="EMBL" id="EEW93163.1"/>
    </source>
</evidence>
<dbReference type="PANTHER" id="PTHR45586">
    <property type="entry name" value="TPR REPEAT-CONTAINING PROTEIN PA4667"/>
    <property type="match status" value="1"/>
</dbReference>
<organism evidence="5 6">
    <name type="scientific">Granulicatella elegans ATCC 700633</name>
    <dbReference type="NCBI Taxonomy" id="626369"/>
    <lineage>
        <taxon>Bacteria</taxon>
        <taxon>Bacillati</taxon>
        <taxon>Bacillota</taxon>
        <taxon>Bacilli</taxon>
        <taxon>Lactobacillales</taxon>
        <taxon>Carnobacteriaceae</taxon>
        <taxon>Granulicatella</taxon>
    </lineage>
</organism>
<evidence type="ECO:0000256" key="1">
    <source>
        <dbReference type="ARBA" id="ARBA00022737"/>
    </source>
</evidence>
<dbReference type="PROSITE" id="PS50005">
    <property type="entry name" value="TPR"/>
    <property type="match status" value="1"/>
</dbReference>